<dbReference type="Proteomes" id="UP000002051">
    <property type="component" value="Chromosome 4"/>
</dbReference>
<dbReference type="AlphaFoldDB" id="G7JIG2"/>
<dbReference type="EMBL" id="CM001220">
    <property type="protein sequence ID" value="AES88331.1"/>
    <property type="molecule type" value="Genomic_DNA"/>
</dbReference>
<dbReference type="EnsemblPlants" id="AES88331">
    <property type="protein sequence ID" value="AES88331"/>
    <property type="gene ID" value="MTR_4g053480"/>
</dbReference>
<keyword evidence="3" id="KW-1185">Reference proteome</keyword>
<accession>G7JIG2</accession>
<reference evidence="2" key="3">
    <citation type="submission" date="2015-04" db="UniProtKB">
        <authorList>
            <consortium name="EnsemblPlants"/>
        </authorList>
    </citation>
    <scope>IDENTIFICATION</scope>
    <source>
        <strain evidence="2">cv. Jemalong A17</strain>
    </source>
</reference>
<gene>
    <name evidence="1" type="ordered locus">MTR_4g053480</name>
</gene>
<evidence type="ECO:0008006" key="4">
    <source>
        <dbReference type="Google" id="ProtNLM"/>
    </source>
</evidence>
<evidence type="ECO:0000313" key="2">
    <source>
        <dbReference type="EnsemblPlants" id="AES88331"/>
    </source>
</evidence>
<reference evidence="1 3" key="1">
    <citation type="journal article" date="2011" name="Nature">
        <title>The Medicago genome provides insight into the evolution of rhizobial symbioses.</title>
        <authorList>
            <person name="Young N.D."/>
            <person name="Debelle F."/>
            <person name="Oldroyd G.E."/>
            <person name="Geurts R."/>
            <person name="Cannon S.B."/>
            <person name="Udvardi M.K."/>
            <person name="Benedito V.A."/>
            <person name="Mayer K.F."/>
            <person name="Gouzy J."/>
            <person name="Schoof H."/>
            <person name="Van de Peer Y."/>
            <person name="Proost S."/>
            <person name="Cook D.R."/>
            <person name="Meyers B.C."/>
            <person name="Spannagl M."/>
            <person name="Cheung F."/>
            <person name="De Mita S."/>
            <person name="Krishnakumar V."/>
            <person name="Gundlach H."/>
            <person name="Zhou S."/>
            <person name="Mudge J."/>
            <person name="Bharti A.K."/>
            <person name="Murray J.D."/>
            <person name="Naoumkina M.A."/>
            <person name="Rosen B."/>
            <person name="Silverstein K.A."/>
            <person name="Tang H."/>
            <person name="Rombauts S."/>
            <person name="Zhao P.X."/>
            <person name="Zhou P."/>
            <person name="Barbe V."/>
            <person name="Bardou P."/>
            <person name="Bechner M."/>
            <person name="Bellec A."/>
            <person name="Berger A."/>
            <person name="Berges H."/>
            <person name="Bidwell S."/>
            <person name="Bisseling T."/>
            <person name="Choisne N."/>
            <person name="Couloux A."/>
            <person name="Denny R."/>
            <person name="Deshpande S."/>
            <person name="Dai X."/>
            <person name="Doyle J.J."/>
            <person name="Dudez A.M."/>
            <person name="Farmer A.D."/>
            <person name="Fouteau S."/>
            <person name="Franken C."/>
            <person name="Gibelin C."/>
            <person name="Gish J."/>
            <person name="Goldstein S."/>
            <person name="Gonzalez A.J."/>
            <person name="Green P.J."/>
            <person name="Hallab A."/>
            <person name="Hartog M."/>
            <person name="Hua A."/>
            <person name="Humphray S.J."/>
            <person name="Jeong D.H."/>
            <person name="Jing Y."/>
            <person name="Jocker A."/>
            <person name="Kenton S.M."/>
            <person name="Kim D.J."/>
            <person name="Klee K."/>
            <person name="Lai H."/>
            <person name="Lang C."/>
            <person name="Lin S."/>
            <person name="Macmil S.L."/>
            <person name="Magdelenat G."/>
            <person name="Matthews L."/>
            <person name="McCorrison J."/>
            <person name="Monaghan E.L."/>
            <person name="Mun J.H."/>
            <person name="Najar F.Z."/>
            <person name="Nicholson C."/>
            <person name="Noirot C."/>
            <person name="O'Bleness M."/>
            <person name="Paule C.R."/>
            <person name="Poulain J."/>
            <person name="Prion F."/>
            <person name="Qin B."/>
            <person name="Qu C."/>
            <person name="Retzel E.F."/>
            <person name="Riddle C."/>
            <person name="Sallet E."/>
            <person name="Samain S."/>
            <person name="Samson N."/>
            <person name="Sanders I."/>
            <person name="Saurat O."/>
            <person name="Scarpelli C."/>
            <person name="Schiex T."/>
            <person name="Segurens B."/>
            <person name="Severin A.J."/>
            <person name="Sherrier D.J."/>
            <person name="Shi R."/>
            <person name="Sims S."/>
            <person name="Singer S.R."/>
            <person name="Sinharoy S."/>
            <person name="Sterck L."/>
            <person name="Viollet A."/>
            <person name="Wang B.B."/>
            <person name="Wang K."/>
            <person name="Wang M."/>
            <person name="Wang X."/>
            <person name="Warfsmann J."/>
            <person name="Weissenbach J."/>
            <person name="White D.D."/>
            <person name="White J.D."/>
            <person name="Wiley G.B."/>
            <person name="Wincker P."/>
            <person name="Xing Y."/>
            <person name="Yang L."/>
            <person name="Yao Z."/>
            <person name="Ying F."/>
            <person name="Zhai J."/>
            <person name="Zhou L."/>
            <person name="Zuber A."/>
            <person name="Denarie J."/>
            <person name="Dixon R.A."/>
            <person name="May G.D."/>
            <person name="Schwartz D.C."/>
            <person name="Rogers J."/>
            <person name="Quetier F."/>
            <person name="Town C.D."/>
            <person name="Roe B.A."/>
        </authorList>
    </citation>
    <scope>NUCLEOTIDE SEQUENCE [LARGE SCALE GENOMIC DNA]</scope>
    <source>
        <strain evidence="1">A17</strain>
        <strain evidence="2 3">cv. Jemalong A17</strain>
    </source>
</reference>
<evidence type="ECO:0000313" key="3">
    <source>
        <dbReference type="Proteomes" id="UP000002051"/>
    </source>
</evidence>
<dbReference type="HOGENOM" id="CLU_2561766_0_0_1"/>
<reference evidence="1 3" key="2">
    <citation type="journal article" date="2014" name="BMC Genomics">
        <title>An improved genome release (version Mt4.0) for the model legume Medicago truncatula.</title>
        <authorList>
            <person name="Tang H."/>
            <person name="Krishnakumar V."/>
            <person name="Bidwell S."/>
            <person name="Rosen B."/>
            <person name="Chan A."/>
            <person name="Zhou S."/>
            <person name="Gentzbittel L."/>
            <person name="Childs K.L."/>
            <person name="Yandell M."/>
            <person name="Gundlach H."/>
            <person name="Mayer K.F."/>
            <person name="Schwartz D.C."/>
            <person name="Town C.D."/>
        </authorList>
    </citation>
    <scope>GENOME REANNOTATION</scope>
    <source>
        <strain evidence="2 3">cv. Jemalong A17</strain>
    </source>
</reference>
<proteinExistence type="predicted"/>
<evidence type="ECO:0000313" key="1">
    <source>
        <dbReference type="EMBL" id="AES88331.1"/>
    </source>
</evidence>
<organism evidence="1 3">
    <name type="scientific">Medicago truncatula</name>
    <name type="common">Barrel medic</name>
    <name type="synonym">Medicago tribuloides</name>
    <dbReference type="NCBI Taxonomy" id="3880"/>
    <lineage>
        <taxon>Eukaryota</taxon>
        <taxon>Viridiplantae</taxon>
        <taxon>Streptophyta</taxon>
        <taxon>Embryophyta</taxon>
        <taxon>Tracheophyta</taxon>
        <taxon>Spermatophyta</taxon>
        <taxon>Magnoliopsida</taxon>
        <taxon>eudicotyledons</taxon>
        <taxon>Gunneridae</taxon>
        <taxon>Pentapetalae</taxon>
        <taxon>rosids</taxon>
        <taxon>fabids</taxon>
        <taxon>Fabales</taxon>
        <taxon>Fabaceae</taxon>
        <taxon>Papilionoideae</taxon>
        <taxon>50 kb inversion clade</taxon>
        <taxon>NPAAA clade</taxon>
        <taxon>Hologalegina</taxon>
        <taxon>IRL clade</taxon>
        <taxon>Trifolieae</taxon>
        <taxon>Medicago</taxon>
    </lineage>
</organism>
<sequence length="82" mass="9663">MLYYKTDRRTRLPIKDDETMFLPDELVTEVLSFSGVKFLMQMSFKFSLLYENSSKTYKVVMLLLDEAENITCARVLNLRVNV</sequence>
<protein>
    <recommendedName>
        <fullName evidence="4">F-box domain-containing protein</fullName>
    </recommendedName>
</protein>
<dbReference type="PaxDb" id="3880-AES88331"/>
<name>G7JIG2_MEDTR</name>